<evidence type="ECO:0000313" key="2">
    <source>
        <dbReference type="EMBL" id="KAK2109912.1"/>
    </source>
</evidence>
<evidence type="ECO:0000313" key="3">
    <source>
        <dbReference type="Proteomes" id="UP001266305"/>
    </source>
</evidence>
<feature type="compositionally biased region" description="Basic and acidic residues" evidence="1">
    <location>
        <begin position="211"/>
        <end position="225"/>
    </location>
</feature>
<keyword evidence="3" id="KW-1185">Reference proteome</keyword>
<reference evidence="2 3" key="1">
    <citation type="submission" date="2023-05" db="EMBL/GenBank/DDBJ databases">
        <title>B98-5 Cell Line De Novo Hybrid Assembly: An Optical Mapping Approach.</title>
        <authorList>
            <person name="Kananen K."/>
            <person name="Auerbach J.A."/>
            <person name="Kautto E."/>
            <person name="Blachly J.S."/>
        </authorList>
    </citation>
    <scope>NUCLEOTIDE SEQUENCE [LARGE SCALE GENOMIC DNA]</scope>
    <source>
        <strain evidence="2">B95-8</strain>
        <tissue evidence="2">Cell line</tissue>
    </source>
</reference>
<accession>A0ABQ9VNS4</accession>
<protein>
    <submittedName>
        <fullName evidence="2">Uncharacterized protein</fullName>
    </submittedName>
</protein>
<comment type="caution">
    <text evidence="2">The sequence shown here is derived from an EMBL/GenBank/DDBJ whole genome shotgun (WGS) entry which is preliminary data.</text>
</comment>
<dbReference type="Proteomes" id="UP001266305">
    <property type="component" value="Unassembled WGS sequence"/>
</dbReference>
<feature type="compositionally biased region" description="Low complexity" evidence="1">
    <location>
        <begin position="126"/>
        <end position="138"/>
    </location>
</feature>
<gene>
    <name evidence="2" type="ORF">P7K49_009658</name>
</gene>
<evidence type="ECO:0000256" key="1">
    <source>
        <dbReference type="SAM" id="MobiDB-lite"/>
    </source>
</evidence>
<organism evidence="2 3">
    <name type="scientific">Saguinus oedipus</name>
    <name type="common">Cotton-top tamarin</name>
    <name type="synonym">Oedipomidas oedipus</name>
    <dbReference type="NCBI Taxonomy" id="9490"/>
    <lineage>
        <taxon>Eukaryota</taxon>
        <taxon>Metazoa</taxon>
        <taxon>Chordata</taxon>
        <taxon>Craniata</taxon>
        <taxon>Vertebrata</taxon>
        <taxon>Euteleostomi</taxon>
        <taxon>Mammalia</taxon>
        <taxon>Eutheria</taxon>
        <taxon>Euarchontoglires</taxon>
        <taxon>Primates</taxon>
        <taxon>Haplorrhini</taxon>
        <taxon>Platyrrhini</taxon>
        <taxon>Cebidae</taxon>
        <taxon>Callitrichinae</taxon>
        <taxon>Saguinus</taxon>
    </lineage>
</organism>
<feature type="region of interest" description="Disordered" evidence="1">
    <location>
        <begin position="1"/>
        <end position="225"/>
    </location>
</feature>
<dbReference type="EMBL" id="JASSZA010000005">
    <property type="protein sequence ID" value="KAK2109912.1"/>
    <property type="molecule type" value="Genomic_DNA"/>
</dbReference>
<feature type="compositionally biased region" description="Low complexity" evidence="1">
    <location>
        <begin position="13"/>
        <end position="25"/>
    </location>
</feature>
<sequence length="225" mass="23959">MGGKASLQRGRGKSSPASQAPAKSSFCSIRSRRNPESPWPPEAVAGVFSEKRGRPPRLLWPAGRGAGQRRQPVPRHPRQLMDADCSGGGGGSACAGGWARCPQPRAWRPTRGQPPLRPRSPTQGRPLLAPASQLAAAQPLPPPPLCPSPLPPPSLSGSQATSSGSLTHRQFPDHCKTVPQEAPRVPRLPPPWSQTAPGLLALAKSSWGAQQREREGEERRRGTDP</sequence>
<feature type="compositionally biased region" description="Low complexity" evidence="1">
    <location>
        <begin position="155"/>
        <end position="167"/>
    </location>
</feature>
<feature type="compositionally biased region" description="Pro residues" evidence="1">
    <location>
        <begin position="139"/>
        <end position="154"/>
    </location>
</feature>
<name>A0ABQ9VNS4_SAGOE</name>
<proteinExistence type="predicted"/>